<dbReference type="PROSITE" id="PS51724">
    <property type="entry name" value="SPOR"/>
    <property type="match status" value="1"/>
</dbReference>
<dbReference type="PANTHER" id="PTHR35894">
    <property type="entry name" value="GENERAL SECRETION PATHWAY PROTEIN A-RELATED"/>
    <property type="match status" value="1"/>
</dbReference>
<dbReference type="RefSeq" id="WP_159445668.1">
    <property type="nucleotide sequence ID" value="NZ_FUXG01000023.1"/>
</dbReference>
<evidence type="ECO:0000259" key="2">
    <source>
        <dbReference type="PROSITE" id="PS51724"/>
    </source>
</evidence>
<dbReference type="InterPro" id="IPR052026">
    <property type="entry name" value="ExeA_AAA_ATPase_DNA-bind"/>
</dbReference>
<dbReference type="Proteomes" id="UP000191418">
    <property type="component" value="Unassembled WGS sequence"/>
</dbReference>
<dbReference type="InterPro" id="IPR036680">
    <property type="entry name" value="SPOR-like_sf"/>
</dbReference>
<dbReference type="EMBL" id="MTSM01000024">
    <property type="protein sequence ID" value="OPX54500.1"/>
    <property type="molecule type" value="Genomic_DNA"/>
</dbReference>
<dbReference type="InterPro" id="IPR007730">
    <property type="entry name" value="SPOR-like_dom"/>
</dbReference>
<dbReference type="OrthoDB" id="6189127at2"/>
<feature type="domain" description="SPOR" evidence="2">
    <location>
        <begin position="452"/>
        <end position="530"/>
    </location>
</feature>
<dbReference type="GO" id="GO:0016887">
    <property type="term" value="F:ATP hydrolysis activity"/>
    <property type="evidence" value="ECO:0007669"/>
    <property type="project" value="InterPro"/>
</dbReference>
<proteinExistence type="predicted"/>
<accession>A0A1T4S379</accession>
<dbReference type="Pfam" id="PF05036">
    <property type="entry name" value="SPOR"/>
    <property type="match status" value="1"/>
</dbReference>
<dbReference type="AlphaFoldDB" id="A0A1T4S379"/>
<evidence type="ECO:0000313" key="3">
    <source>
        <dbReference type="EMBL" id="OPX54500.1"/>
    </source>
</evidence>
<organism evidence="3 4">
    <name type="scientific">Oceanospirillum multiglobuliferum</name>
    <dbReference type="NCBI Taxonomy" id="64969"/>
    <lineage>
        <taxon>Bacteria</taxon>
        <taxon>Pseudomonadati</taxon>
        <taxon>Pseudomonadota</taxon>
        <taxon>Gammaproteobacteria</taxon>
        <taxon>Oceanospirillales</taxon>
        <taxon>Oceanospirillaceae</taxon>
        <taxon>Oceanospirillum</taxon>
    </lineage>
</organism>
<protein>
    <recommendedName>
        <fullName evidence="2">SPOR domain-containing protein</fullName>
    </recommendedName>
</protein>
<dbReference type="STRING" id="64969.SAMN02745127_02727"/>
<dbReference type="Gene3D" id="3.40.50.300">
    <property type="entry name" value="P-loop containing nucleotide triphosphate hydrolases"/>
    <property type="match status" value="1"/>
</dbReference>
<name>A0A1T4S379_9GAMM</name>
<feature type="compositionally biased region" description="Polar residues" evidence="1">
    <location>
        <begin position="394"/>
        <end position="406"/>
    </location>
</feature>
<keyword evidence="4" id="KW-1185">Reference proteome</keyword>
<sequence>MSGDDISFTPITPSVTDGVIEETLFFPAQQHSQVIELVGHLSRYSNLLLTITGQEGSGKSLIKRKILETMDSGVQICDFAADRVIAAQGLMGELSQSLGLGLSKQTDLNQYLQKLKQYLAQLHRDGQTCLIVIDDAEQLSSETLELLIILLSDDDENKRPHILLLGSEELIEKLRASRLKERFTAIGHHLKLEPFGTEEAWGYLEYRLSAVSLLNHISETAKADIIRASGGVPGQINRMTNLALTDPEGLQKVAKITGMKPSAAPKSSPKKAAAKPQVTAPTKDKPARKSSPIPIWHITALAVVASLLIGAFLYQDDFLSSSETSKVAENTPLTDLNRLAHPAEETIADNTVLSEDSAANTDQESVTIIKPVFPQTESDTTKDKRAADEELLNSKPQPTAPSTAISTAPKLATVEDKPKLETKAQPTVAVQSSNPVPAVVTSPYKQEEALLKLKGTQYTLQLLGIHLEESAIKFIDGLSDKSGVRYFETLYKDKAWFVVIQGEYQNRDTAIASISKLPKDIQDRKPWARSIASVQADIKKK</sequence>
<dbReference type="PANTHER" id="PTHR35894:SF7">
    <property type="entry name" value="GENERAL SECRETION PATHWAY PROTEIN A-RELATED"/>
    <property type="match status" value="1"/>
</dbReference>
<dbReference type="Pfam" id="PF13401">
    <property type="entry name" value="AAA_22"/>
    <property type="match status" value="1"/>
</dbReference>
<comment type="caution">
    <text evidence="3">The sequence shown here is derived from an EMBL/GenBank/DDBJ whole genome shotgun (WGS) entry which is preliminary data.</text>
</comment>
<reference evidence="3 4" key="1">
    <citation type="submission" date="2017-01" db="EMBL/GenBank/DDBJ databases">
        <title>Genome Sequencing of a Marine Spirillum, Oceanospirillum multiglobuliferum ATCC 33336, from Japan.</title>
        <authorList>
            <person name="Carney J.G."/>
            <person name="Trachtenberg A.M."/>
            <person name="Rheaume B.A."/>
            <person name="Linnane J.D."/>
            <person name="Pitts N.L."/>
            <person name="Mykles D.L."/>
            <person name="Maclea K.S."/>
        </authorList>
    </citation>
    <scope>NUCLEOTIDE SEQUENCE [LARGE SCALE GENOMIC DNA]</scope>
    <source>
        <strain evidence="3 4">ATCC 33336</strain>
    </source>
</reference>
<evidence type="ECO:0000313" key="4">
    <source>
        <dbReference type="Proteomes" id="UP000191418"/>
    </source>
</evidence>
<feature type="region of interest" description="Disordered" evidence="1">
    <location>
        <begin position="259"/>
        <end position="289"/>
    </location>
</feature>
<dbReference type="InterPro" id="IPR027417">
    <property type="entry name" value="P-loop_NTPase"/>
</dbReference>
<dbReference type="InterPro" id="IPR049945">
    <property type="entry name" value="AAA_22"/>
</dbReference>
<feature type="compositionally biased region" description="Basic and acidic residues" evidence="1">
    <location>
        <begin position="379"/>
        <end position="388"/>
    </location>
</feature>
<dbReference type="GO" id="GO:0042834">
    <property type="term" value="F:peptidoglycan binding"/>
    <property type="evidence" value="ECO:0007669"/>
    <property type="project" value="InterPro"/>
</dbReference>
<gene>
    <name evidence="3" type="ORF">BTE48_13960</name>
</gene>
<dbReference type="SUPFAM" id="SSF52540">
    <property type="entry name" value="P-loop containing nucleoside triphosphate hydrolases"/>
    <property type="match status" value="1"/>
</dbReference>
<dbReference type="Gene3D" id="3.30.70.1070">
    <property type="entry name" value="Sporulation related repeat"/>
    <property type="match status" value="1"/>
</dbReference>
<evidence type="ECO:0000256" key="1">
    <source>
        <dbReference type="SAM" id="MobiDB-lite"/>
    </source>
</evidence>
<feature type="region of interest" description="Disordered" evidence="1">
    <location>
        <begin position="374"/>
        <end position="407"/>
    </location>
</feature>